<accession>A0AA92QWA5</accession>
<sequence>MEHIVEFPGMGISVKVNEVALTLTESYSIRWYGVIIALGYLLAVLYAWRSVKKMNISMDKLIDAVIAGTIGGIVFARLYYVVFYYDSTGHNRYFENPIDILKIHDGGIAIYGGVIGALLIGGLVAKWRGLRVPAVLDIACLGFLIGQGVGRWGNFVNQECFGGPTDLPWGMVSDNTGGVAVHPCFLYESLLCLLGFVLLHIFTRKYRRYDGQTFILYLIWYGVVRFFIEGTRTDSLVLFPGGPKTSQLVAAGCVLVGVILLIVFRNRNDLSGCGNRHVMESVGLIKAEVDPSLQASTIFGDLPPFEETGDKKEENESENREKPDKAKKKDKKEKERG</sequence>
<evidence type="ECO:0000256" key="4">
    <source>
        <dbReference type="ARBA" id="ARBA00022692"/>
    </source>
</evidence>
<dbReference type="AlphaFoldDB" id="A0AA92QWA5"/>
<feature type="transmembrane region" description="Helical" evidence="7">
    <location>
        <begin position="209"/>
        <end position="228"/>
    </location>
</feature>
<dbReference type="GO" id="GO:0008961">
    <property type="term" value="F:phosphatidylglycerol-prolipoprotein diacylglyceryl transferase activity"/>
    <property type="evidence" value="ECO:0007669"/>
    <property type="project" value="UniProtKB-UniRule"/>
</dbReference>
<evidence type="ECO:0000256" key="5">
    <source>
        <dbReference type="ARBA" id="ARBA00022989"/>
    </source>
</evidence>
<organism evidence="9 10">
    <name type="scientific">Acutalibacter muris</name>
    <dbReference type="NCBI Taxonomy" id="1796620"/>
    <lineage>
        <taxon>Bacteria</taxon>
        <taxon>Bacillati</taxon>
        <taxon>Bacillota</taxon>
        <taxon>Clostridia</taxon>
        <taxon>Eubacteriales</taxon>
        <taxon>Acutalibacteraceae</taxon>
        <taxon>Acutalibacter</taxon>
    </lineage>
</organism>
<keyword evidence="3 7" id="KW-0808">Transferase</keyword>
<protein>
    <recommendedName>
        <fullName evidence="7">Phosphatidylglycerol--prolipoprotein diacylglyceryl transferase</fullName>
        <ecNumber evidence="7">2.5.1.145</ecNumber>
    </recommendedName>
</protein>
<keyword evidence="2 7" id="KW-1003">Cell membrane</keyword>
<reference evidence="9 10" key="1">
    <citation type="submission" date="2020-11" db="EMBL/GenBank/DDBJ databases">
        <title>Closed and high quality bacterial genomes of the OMM12 community.</title>
        <authorList>
            <person name="Marbouty M."/>
            <person name="Lamy-Besnier Q."/>
            <person name="Debarbieux L."/>
            <person name="Koszul R."/>
        </authorList>
    </citation>
    <scope>NUCLEOTIDE SEQUENCE [LARGE SCALE GENOMIC DNA]</scope>
    <source>
        <strain evidence="9 10">KB18</strain>
    </source>
</reference>
<dbReference type="EC" id="2.5.1.145" evidence="7"/>
<dbReference type="PROSITE" id="PS01311">
    <property type="entry name" value="LGT"/>
    <property type="match status" value="1"/>
</dbReference>
<dbReference type="RefSeq" id="WP_066541131.1">
    <property type="nucleotide sequence ID" value="NZ_CP021422.1"/>
</dbReference>
<comment type="function">
    <text evidence="7">Catalyzes the transfer of the diacylglyceryl group from phosphatidylglycerol to the sulfhydryl group of the N-terminal cysteine of a prolipoprotein, the first step in the formation of mature lipoproteins.</text>
</comment>
<keyword evidence="4 7" id="KW-0812">Transmembrane</keyword>
<evidence type="ECO:0000313" key="10">
    <source>
        <dbReference type="Proteomes" id="UP000596035"/>
    </source>
</evidence>
<comment type="catalytic activity">
    <reaction evidence="7">
        <text>L-cysteinyl-[prolipoprotein] + a 1,2-diacyl-sn-glycero-3-phospho-(1'-sn-glycerol) = an S-1,2-diacyl-sn-glyceryl-L-cysteinyl-[prolipoprotein] + sn-glycerol 1-phosphate + H(+)</text>
        <dbReference type="Rhea" id="RHEA:56712"/>
        <dbReference type="Rhea" id="RHEA-COMP:14679"/>
        <dbReference type="Rhea" id="RHEA-COMP:14680"/>
        <dbReference type="ChEBI" id="CHEBI:15378"/>
        <dbReference type="ChEBI" id="CHEBI:29950"/>
        <dbReference type="ChEBI" id="CHEBI:57685"/>
        <dbReference type="ChEBI" id="CHEBI:64716"/>
        <dbReference type="ChEBI" id="CHEBI:140658"/>
        <dbReference type="EC" id="2.5.1.145"/>
    </reaction>
</comment>
<feature type="compositionally biased region" description="Basic and acidic residues" evidence="8">
    <location>
        <begin position="308"/>
        <end position="324"/>
    </location>
</feature>
<dbReference type="PANTHER" id="PTHR30589">
    <property type="entry name" value="PROLIPOPROTEIN DIACYLGLYCERYL TRANSFERASE"/>
    <property type="match status" value="1"/>
</dbReference>
<feature type="transmembrane region" description="Helical" evidence="7">
    <location>
        <begin position="179"/>
        <end position="202"/>
    </location>
</feature>
<feature type="transmembrane region" description="Helical" evidence="7">
    <location>
        <begin position="103"/>
        <end position="125"/>
    </location>
</feature>
<dbReference type="Pfam" id="PF01790">
    <property type="entry name" value="LGT"/>
    <property type="match status" value="1"/>
</dbReference>
<comment type="subcellular location">
    <subcellularLocation>
        <location evidence="7">Cell membrane</location>
        <topology evidence="7">Multi-pass membrane protein</topology>
    </subcellularLocation>
</comment>
<dbReference type="NCBIfam" id="TIGR00544">
    <property type="entry name" value="lgt"/>
    <property type="match status" value="1"/>
</dbReference>
<feature type="transmembrane region" description="Helical" evidence="7">
    <location>
        <begin position="132"/>
        <end position="149"/>
    </location>
</feature>
<feature type="transmembrane region" description="Helical" evidence="7">
    <location>
        <begin position="248"/>
        <end position="264"/>
    </location>
</feature>
<feature type="region of interest" description="Disordered" evidence="8">
    <location>
        <begin position="296"/>
        <end position="337"/>
    </location>
</feature>
<evidence type="ECO:0000256" key="2">
    <source>
        <dbReference type="ARBA" id="ARBA00022475"/>
    </source>
</evidence>
<keyword evidence="5 7" id="KW-1133">Transmembrane helix</keyword>
<feature type="transmembrane region" description="Helical" evidence="7">
    <location>
        <begin position="29"/>
        <end position="49"/>
    </location>
</feature>
<name>A0AA92QWA5_9FIRM</name>
<evidence type="ECO:0000313" key="9">
    <source>
        <dbReference type="EMBL" id="QQR30291.1"/>
    </source>
</evidence>
<feature type="binding site" evidence="7">
    <location>
        <position position="151"/>
    </location>
    <ligand>
        <name>a 1,2-diacyl-sn-glycero-3-phospho-(1'-sn-glycerol)</name>
        <dbReference type="ChEBI" id="CHEBI:64716"/>
    </ligand>
</feature>
<comment type="similarity">
    <text evidence="1 7">Belongs to the Lgt family.</text>
</comment>
<evidence type="ECO:0000256" key="3">
    <source>
        <dbReference type="ARBA" id="ARBA00022679"/>
    </source>
</evidence>
<gene>
    <name evidence="7 9" type="primary">lgt</name>
    <name evidence="9" type="ORF">I5Q82_00650</name>
</gene>
<dbReference type="EMBL" id="CP065321">
    <property type="protein sequence ID" value="QQR30291.1"/>
    <property type="molecule type" value="Genomic_DNA"/>
</dbReference>
<dbReference type="HAMAP" id="MF_01147">
    <property type="entry name" value="Lgt"/>
    <property type="match status" value="1"/>
</dbReference>
<feature type="transmembrane region" description="Helical" evidence="7">
    <location>
        <begin position="61"/>
        <end position="83"/>
    </location>
</feature>
<evidence type="ECO:0000256" key="7">
    <source>
        <dbReference type="HAMAP-Rule" id="MF_01147"/>
    </source>
</evidence>
<dbReference type="GO" id="GO:0005886">
    <property type="term" value="C:plasma membrane"/>
    <property type="evidence" value="ECO:0007669"/>
    <property type="project" value="UniProtKB-SubCell"/>
</dbReference>
<evidence type="ECO:0000256" key="8">
    <source>
        <dbReference type="SAM" id="MobiDB-lite"/>
    </source>
</evidence>
<dbReference type="InterPro" id="IPR001640">
    <property type="entry name" value="Lgt"/>
</dbReference>
<proteinExistence type="inferred from homology"/>
<evidence type="ECO:0000256" key="6">
    <source>
        <dbReference type="ARBA" id="ARBA00023136"/>
    </source>
</evidence>
<dbReference type="GO" id="GO:0042158">
    <property type="term" value="P:lipoprotein biosynthetic process"/>
    <property type="evidence" value="ECO:0007669"/>
    <property type="project" value="UniProtKB-UniRule"/>
</dbReference>
<comment type="pathway">
    <text evidence="7">Protein modification; lipoprotein biosynthesis (diacylglyceryl transfer).</text>
</comment>
<dbReference type="Proteomes" id="UP000596035">
    <property type="component" value="Chromosome"/>
</dbReference>
<dbReference type="PANTHER" id="PTHR30589:SF0">
    <property type="entry name" value="PHOSPHATIDYLGLYCEROL--PROLIPOPROTEIN DIACYLGLYCERYL TRANSFERASE"/>
    <property type="match status" value="1"/>
</dbReference>
<evidence type="ECO:0000256" key="1">
    <source>
        <dbReference type="ARBA" id="ARBA00007150"/>
    </source>
</evidence>
<keyword evidence="6 7" id="KW-0472">Membrane</keyword>